<dbReference type="PANTHER" id="PTHR24198">
    <property type="entry name" value="ANKYRIN REPEAT AND PROTEIN KINASE DOMAIN-CONTAINING PROTEIN"/>
    <property type="match status" value="1"/>
</dbReference>
<evidence type="ECO:0000256" key="1">
    <source>
        <dbReference type="ARBA" id="ARBA00022737"/>
    </source>
</evidence>
<dbReference type="Pfam" id="PF00023">
    <property type="entry name" value="Ank"/>
    <property type="match status" value="1"/>
</dbReference>
<evidence type="ECO:0000313" key="4">
    <source>
        <dbReference type="EMBL" id="TVY82132.1"/>
    </source>
</evidence>
<evidence type="ECO:0000256" key="3">
    <source>
        <dbReference type="PROSITE-ProRule" id="PRU00023"/>
    </source>
</evidence>
<keyword evidence="5" id="KW-1185">Reference proteome</keyword>
<dbReference type="PROSITE" id="PS50088">
    <property type="entry name" value="ANK_REPEAT"/>
    <property type="match status" value="3"/>
</dbReference>
<dbReference type="AlphaFoldDB" id="A0A8T9CAJ0"/>
<dbReference type="PROSITE" id="PS50297">
    <property type="entry name" value="ANK_REP_REGION"/>
    <property type="match status" value="2"/>
</dbReference>
<dbReference type="InterPro" id="IPR029058">
    <property type="entry name" value="AB_hydrolase_fold"/>
</dbReference>
<dbReference type="Gene3D" id="3.40.50.1820">
    <property type="entry name" value="alpha/beta hydrolase"/>
    <property type="match status" value="1"/>
</dbReference>
<protein>
    <submittedName>
        <fullName evidence="4">Ankyrin-2</fullName>
    </submittedName>
</protein>
<keyword evidence="2 3" id="KW-0040">ANK repeat</keyword>
<reference evidence="4 5" key="1">
    <citation type="submission" date="2018-05" db="EMBL/GenBank/DDBJ databases">
        <title>Genome sequencing and assembly of the regulated plant pathogen Lachnellula willkommii and related sister species for the development of diagnostic species identification markers.</title>
        <authorList>
            <person name="Giroux E."/>
            <person name="Bilodeau G."/>
        </authorList>
    </citation>
    <scope>NUCLEOTIDE SEQUENCE [LARGE SCALE GENOMIC DNA]</scope>
    <source>
        <strain evidence="4 5">CBS 268.59</strain>
    </source>
</reference>
<dbReference type="EMBL" id="QGMK01000365">
    <property type="protein sequence ID" value="TVY82132.1"/>
    <property type="molecule type" value="Genomic_DNA"/>
</dbReference>
<dbReference type="SUPFAM" id="SSF48403">
    <property type="entry name" value="Ankyrin repeat"/>
    <property type="match status" value="1"/>
</dbReference>
<dbReference type="InterPro" id="IPR002110">
    <property type="entry name" value="Ankyrin_rpt"/>
</dbReference>
<name>A0A8T9CAJ0_9HELO</name>
<evidence type="ECO:0000313" key="5">
    <source>
        <dbReference type="Proteomes" id="UP000469558"/>
    </source>
</evidence>
<sequence>MPAVRTAYRVVGLPPDTELETADRYLAYDPEQNVELIPKSIGSLNNSDPQHSKIATVYFNYRDVRADKLPSLKGRSREGVVVDKDFFGFTPMNTPQTPIIADIVAVTGLAANAYGSWASDLEHMWLRDMLPMDIPNARILIYGYDSHLEASQSYSGLSGFSTPFARALDDIRAHDPERPLILIGHSLGGLVIQKVFALLLLEREMKCPPIPLMISLGVPHRGLDNKALETLVSNSPTSKLVTELGLESPTLADHLDDFIHFISNQKETHILSVYEQRLTASVVVKEDGSWERSGPPIKMVPEGSAVIGLGGGQETKFPSQTDHSQLAKLPYRTESIYPQIKAGIQRALGGTVTGHQQLFAAIEGHDFERLKSLATSRNFDVNPLDQNGKRALVLAAKWGSKDAVEVLLQANADPNLHDGAGWTPLTMAAKHEAPIDVVRLLLEYRASVDIRGGPKGCTPLHLAAYCANSNIVQTLLASGARTEVKDDDGRTPLYIASRQKCNSNVRVLLGSVGIDVNSCNWKPDDRKYGETPLMAAAYCDVDPQNCLKVLNSLVTHNADVNIQTQIIAESALMIASSWGNCPGVAYLLKNGAKTELRNKEQWTALIYAAQKGRLDVVKELIESGNANISAECSRQWRAFDWAYHHGHKYLVEYFLEIDASYRPRSTFANDVDRSKVEGIREIMERLPPPLGLERQEPGGFMRFLRGRHR</sequence>
<gene>
    <name evidence="4" type="primary">Ank2</name>
    <name evidence="4" type="ORF">LSUE1_G002464</name>
</gene>
<dbReference type="SUPFAM" id="SSF53474">
    <property type="entry name" value="alpha/beta-Hydrolases"/>
    <property type="match status" value="1"/>
</dbReference>
<organism evidence="4 5">
    <name type="scientific">Lachnellula suecica</name>
    <dbReference type="NCBI Taxonomy" id="602035"/>
    <lineage>
        <taxon>Eukaryota</taxon>
        <taxon>Fungi</taxon>
        <taxon>Dikarya</taxon>
        <taxon>Ascomycota</taxon>
        <taxon>Pezizomycotina</taxon>
        <taxon>Leotiomycetes</taxon>
        <taxon>Helotiales</taxon>
        <taxon>Lachnaceae</taxon>
        <taxon>Lachnellula</taxon>
    </lineage>
</organism>
<comment type="caution">
    <text evidence="4">The sequence shown here is derived from an EMBL/GenBank/DDBJ whole genome shotgun (WGS) entry which is preliminary data.</text>
</comment>
<accession>A0A8T9CAJ0</accession>
<dbReference type="Pfam" id="PF12796">
    <property type="entry name" value="Ank_2"/>
    <property type="match status" value="3"/>
</dbReference>
<dbReference type="SMART" id="SM00248">
    <property type="entry name" value="ANK"/>
    <property type="match status" value="8"/>
</dbReference>
<proteinExistence type="predicted"/>
<dbReference type="PANTHER" id="PTHR24198:SF165">
    <property type="entry name" value="ANKYRIN REPEAT-CONTAINING PROTEIN-RELATED"/>
    <property type="match status" value="1"/>
</dbReference>
<dbReference type="OrthoDB" id="427518at2759"/>
<feature type="repeat" description="ANK" evidence="3">
    <location>
        <begin position="420"/>
        <end position="453"/>
    </location>
</feature>
<dbReference type="Gene3D" id="1.25.40.20">
    <property type="entry name" value="Ankyrin repeat-containing domain"/>
    <property type="match status" value="2"/>
</dbReference>
<keyword evidence="1" id="KW-0677">Repeat</keyword>
<dbReference type="Proteomes" id="UP000469558">
    <property type="component" value="Unassembled WGS sequence"/>
</dbReference>
<dbReference type="InterPro" id="IPR036770">
    <property type="entry name" value="Ankyrin_rpt-contain_sf"/>
</dbReference>
<feature type="repeat" description="ANK" evidence="3">
    <location>
        <begin position="455"/>
        <end position="487"/>
    </location>
</feature>
<evidence type="ECO:0000256" key="2">
    <source>
        <dbReference type="ARBA" id="ARBA00023043"/>
    </source>
</evidence>
<feature type="repeat" description="ANK" evidence="3">
    <location>
        <begin position="387"/>
        <end position="419"/>
    </location>
</feature>